<dbReference type="GO" id="GO:0043565">
    <property type="term" value="F:sequence-specific DNA binding"/>
    <property type="evidence" value="ECO:0007669"/>
    <property type="project" value="InterPro"/>
</dbReference>
<name>A0A0F5VDG2_9GAMM</name>
<dbReference type="RefSeq" id="WP_046220121.1">
    <property type="nucleotide sequence ID" value="NZ_JWYV01000005.1"/>
</dbReference>
<dbReference type="STRING" id="265726.KY46_07955"/>
<evidence type="ECO:0000256" key="2">
    <source>
        <dbReference type="ARBA" id="ARBA00023125"/>
    </source>
</evidence>
<feature type="domain" description="HTH araC/xylS-type" evidence="5">
    <location>
        <begin position="175"/>
        <end position="272"/>
    </location>
</feature>
<dbReference type="InterPro" id="IPR009057">
    <property type="entry name" value="Homeodomain-like_sf"/>
</dbReference>
<dbReference type="AlphaFoldDB" id="A0A0F5VDG2"/>
<dbReference type="SMART" id="SM00342">
    <property type="entry name" value="HTH_ARAC"/>
    <property type="match status" value="1"/>
</dbReference>
<evidence type="ECO:0000256" key="1">
    <source>
        <dbReference type="ARBA" id="ARBA00023015"/>
    </source>
</evidence>
<dbReference type="SUPFAM" id="SSF51215">
    <property type="entry name" value="Regulatory protein AraC"/>
    <property type="match status" value="1"/>
</dbReference>
<dbReference type="InterPro" id="IPR003313">
    <property type="entry name" value="AraC-bd"/>
</dbReference>
<dbReference type="InterPro" id="IPR050204">
    <property type="entry name" value="AraC_XylS_family_regulators"/>
</dbReference>
<comment type="caution">
    <text evidence="6">The sequence shown here is derived from an EMBL/GenBank/DDBJ whole genome shotgun (WGS) entry which is preliminary data.</text>
</comment>
<dbReference type="EMBL" id="JWYV01000005">
    <property type="protein sequence ID" value="KKD00201.1"/>
    <property type="molecule type" value="Genomic_DNA"/>
</dbReference>
<keyword evidence="1" id="KW-0805">Transcription regulation</keyword>
<dbReference type="Pfam" id="PF12833">
    <property type="entry name" value="HTH_18"/>
    <property type="match status" value="1"/>
</dbReference>
<dbReference type="InterPro" id="IPR018062">
    <property type="entry name" value="HTH_AraC-typ_CS"/>
</dbReference>
<dbReference type="Proteomes" id="UP000033633">
    <property type="component" value="Unassembled WGS sequence"/>
</dbReference>
<organism evidence="6 7">
    <name type="scientific">Photobacterium halotolerans</name>
    <dbReference type="NCBI Taxonomy" id="265726"/>
    <lineage>
        <taxon>Bacteria</taxon>
        <taxon>Pseudomonadati</taxon>
        <taxon>Pseudomonadota</taxon>
        <taxon>Gammaproteobacteria</taxon>
        <taxon>Vibrionales</taxon>
        <taxon>Vibrionaceae</taxon>
        <taxon>Photobacterium</taxon>
    </lineage>
</organism>
<dbReference type="InterPro" id="IPR018060">
    <property type="entry name" value="HTH_AraC"/>
</dbReference>
<dbReference type="PROSITE" id="PS01124">
    <property type="entry name" value="HTH_ARAC_FAMILY_2"/>
    <property type="match status" value="1"/>
</dbReference>
<evidence type="ECO:0000313" key="7">
    <source>
        <dbReference type="Proteomes" id="UP000033633"/>
    </source>
</evidence>
<accession>A0A0F5VDG2</accession>
<evidence type="ECO:0000256" key="3">
    <source>
        <dbReference type="ARBA" id="ARBA00023159"/>
    </source>
</evidence>
<dbReference type="OrthoDB" id="9809338at2"/>
<dbReference type="PROSITE" id="PS00041">
    <property type="entry name" value="HTH_ARAC_FAMILY_1"/>
    <property type="match status" value="1"/>
</dbReference>
<dbReference type="PANTHER" id="PTHR46796:SF2">
    <property type="entry name" value="TRANSCRIPTIONAL REGULATORY PROTEIN"/>
    <property type="match status" value="1"/>
</dbReference>
<dbReference type="InterPro" id="IPR037923">
    <property type="entry name" value="HTH-like"/>
</dbReference>
<evidence type="ECO:0000256" key="4">
    <source>
        <dbReference type="ARBA" id="ARBA00023163"/>
    </source>
</evidence>
<keyword evidence="3" id="KW-0010">Activator</keyword>
<protein>
    <submittedName>
        <fullName evidence="6">AraC family transcriptional regulator</fullName>
    </submittedName>
</protein>
<gene>
    <name evidence="6" type="ORF">KY46_07955</name>
</gene>
<dbReference type="Pfam" id="PF02311">
    <property type="entry name" value="AraC_binding"/>
    <property type="match status" value="1"/>
</dbReference>
<keyword evidence="4" id="KW-0804">Transcription</keyword>
<keyword evidence="2" id="KW-0238">DNA-binding</keyword>
<dbReference type="GO" id="GO:0003700">
    <property type="term" value="F:DNA-binding transcription factor activity"/>
    <property type="evidence" value="ECO:0007669"/>
    <property type="project" value="InterPro"/>
</dbReference>
<dbReference type="PATRIC" id="fig|265726.11.peg.3715"/>
<sequence>MVAGNREFSTLWRPARFSGIELLSASFTQFEFSRHWHEELAIGVIEAGAEGLFYRGSNIVVPQRHIVAINPAEVHTGFAGSEHGWRYRMFYFAPEMIEQHFADSKKAVDPVIDRSVINNPALFDLLLQLHVAFEAASFDLTKHSLLTVALESLFSQYGNAGHDTDKIGHTQKHTGVIRDYLHDNWQANVTLDELEIVSGLTKFKLIRAFKSHYGLTPHQFLLLTKVQKAKKLLLDGHSCVDTALNCGFFDQSHFTRNFKRAFGVPPKHYAIQP</sequence>
<keyword evidence="7" id="KW-1185">Reference proteome</keyword>
<dbReference type="PANTHER" id="PTHR46796">
    <property type="entry name" value="HTH-TYPE TRANSCRIPTIONAL ACTIVATOR RHAS-RELATED"/>
    <property type="match status" value="1"/>
</dbReference>
<dbReference type="Gene3D" id="1.10.10.60">
    <property type="entry name" value="Homeodomain-like"/>
    <property type="match status" value="2"/>
</dbReference>
<proteinExistence type="predicted"/>
<dbReference type="SUPFAM" id="SSF46689">
    <property type="entry name" value="Homeodomain-like"/>
    <property type="match status" value="2"/>
</dbReference>
<evidence type="ECO:0000313" key="6">
    <source>
        <dbReference type="EMBL" id="KKD00201.1"/>
    </source>
</evidence>
<evidence type="ECO:0000259" key="5">
    <source>
        <dbReference type="PROSITE" id="PS01124"/>
    </source>
</evidence>
<reference evidence="6 7" key="1">
    <citation type="submission" date="2014-12" db="EMBL/GenBank/DDBJ databases">
        <title>Mercury Reductase activity and rhizosphere competence traits in the genome of root associated Photobacterium halotolerans MELD1.</title>
        <authorList>
            <person name="Mathew D.C."/>
            <person name="Huang C.-C."/>
        </authorList>
    </citation>
    <scope>NUCLEOTIDE SEQUENCE [LARGE SCALE GENOMIC DNA]</scope>
    <source>
        <strain evidence="6 7">MELD1</strain>
    </source>
</reference>